<dbReference type="Pfam" id="PF21654">
    <property type="entry name" value="DncV-like_NTFase"/>
    <property type="match status" value="1"/>
</dbReference>
<dbReference type="InterPro" id="IPR043519">
    <property type="entry name" value="NT_sf"/>
</dbReference>
<dbReference type="GO" id="GO:0005524">
    <property type="term" value="F:ATP binding"/>
    <property type="evidence" value="ECO:0007669"/>
    <property type="project" value="UniProtKB-KW"/>
</dbReference>
<evidence type="ECO:0000256" key="1">
    <source>
        <dbReference type="ARBA" id="ARBA00022679"/>
    </source>
</evidence>
<dbReference type="InterPro" id="IPR048445">
    <property type="entry name" value="DncV-like_NTFase"/>
</dbReference>
<organism evidence="12">
    <name type="scientific">Aliarcobacter cryaerophilus</name>
    <dbReference type="NCBI Taxonomy" id="28198"/>
    <lineage>
        <taxon>Bacteria</taxon>
        <taxon>Pseudomonadati</taxon>
        <taxon>Campylobacterota</taxon>
        <taxon>Epsilonproteobacteria</taxon>
        <taxon>Campylobacterales</taxon>
        <taxon>Arcobacteraceae</taxon>
        <taxon>Aliarcobacter</taxon>
    </lineage>
</organism>
<name>A0A5C0E5E7_9BACT</name>
<comment type="catalytic activity">
    <reaction evidence="10">
        <text>GTP + ATP = 3',3'-cGAMP + 2 diphosphate</text>
        <dbReference type="Rhea" id="RHEA:35647"/>
        <dbReference type="ChEBI" id="CHEBI:30616"/>
        <dbReference type="ChEBI" id="CHEBI:33019"/>
        <dbReference type="ChEBI" id="CHEBI:37565"/>
        <dbReference type="ChEBI" id="CHEBI:71501"/>
    </reaction>
    <physiologicalReaction direction="left-to-right" evidence="10">
        <dbReference type="Rhea" id="RHEA:35648"/>
    </physiologicalReaction>
</comment>
<keyword evidence="5" id="KW-0067">ATP-binding</keyword>
<sequence>MTEDSNSKILEEILERIELPQNAYETARRRYEDLGEWLGREGSSLEFNDVHVFAQGSFRLGTAIKPFHEHEEYDLDLACKIREGFSKYTHSQFDLKEAVRKELELYRTARKIEKELDEKHRCWTIEYKDQLSFHMDVVPALPLDEEHRSVINESIMKLKMMDEQISNSVSEEALSITDDRNKNYEKVDAEDWNISNPEGYAKWFESRMIDNEPKIVLEHAQVDKVPTFLQKTTLQKVIQLLKRHRDSMYQNQQINECKPISVIITTLATHAYNGEANLVKALSHVLNNMGKYVKQTEPRIQNPVNPKEDFADKWSMKKYNHLQLEENFWTWLEQAKMDFKSISNTGDSSSLSTIINESFTLNMSKESLKEKLGIPLIPVIVEAKNYDIDKSNIAKPWKNI</sequence>
<evidence type="ECO:0000256" key="10">
    <source>
        <dbReference type="ARBA" id="ARBA00048304"/>
    </source>
</evidence>
<dbReference type="GO" id="GO:0016779">
    <property type="term" value="F:nucleotidyltransferase activity"/>
    <property type="evidence" value="ECO:0007669"/>
    <property type="project" value="UniProtKB-KW"/>
</dbReference>
<dbReference type="SUPFAM" id="SSF81301">
    <property type="entry name" value="Nucleotidyltransferase"/>
    <property type="match status" value="1"/>
</dbReference>
<reference evidence="12" key="1">
    <citation type="journal article" date="2019" name="Front. Microbiol.">
        <title>Arcobacter cryaerophilus Isolated From New Zealand Mussels Harbor a Putative Virulence Plasmid.</title>
        <authorList>
            <person name="On S.L.W."/>
            <person name="Althaus D."/>
            <person name="Miller W.G."/>
            <person name="Lizamore D."/>
            <person name="Wong S.G.L."/>
            <person name="Mathai A.J."/>
            <person name="Chelikani V."/>
            <person name="Carter G.P."/>
        </authorList>
    </citation>
    <scope>NUCLEOTIDE SEQUENCE</scope>
    <source>
        <strain evidence="12">M830MA</strain>
        <plasmid evidence="12">pM830MA</plasmid>
    </source>
</reference>
<proteinExistence type="predicted"/>
<geneLocation type="plasmid" evidence="12">
    <name>pM830MA</name>
</geneLocation>
<dbReference type="CDD" id="cd05400">
    <property type="entry name" value="NT_2-5OAS_ClassI-CCAase"/>
    <property type="match status" value="1"/>
</dbReference>
<evidence type="ECO:0000256" key="9">
    <source>
        <dbReference type="ARBA" id="ARBA00044145"/>
    </source>
</evidence>
<keyword evidence="12" id="KW-0614">Plasmid</keyword>
<keyword evidence="4" id="KW-0547">Nucleotide-binding</keyword>
<evidence type="ECO:0000256" key="4">
    <source>
        <dbReference type="ARBA" id="ARBA00022741"/>
    </source>
</evidence>
<dbReference type="InterPro" id="IPR006116">
    <property type="entry name" value="NT_2-5OAS_ClassI-CCAase"/>
</dbReference>
<evidence type="ECO:0000256" key="6">
    <source>
        <dbReference type="ARBA" id="ARBA00022842"/>
    </source>
</evidence>
<keyword evidence="3" id="KW-0479">Metal-binding</keyword>
<dbReference type="GO" id="GO:0051607">
    <property type="term" value="P:defense response to virus"/>
    <property type="evidence" value="ECO:0007669"/>
    <property type="project" value="UniProtKB-KW"/>
</dbReference>
<evidence type="ECO:0000256" key="3">
    <source>
        <dbReference type="ARBA" id="ARBA00022723"/>
    </source>
</evidence>
<evidence type="ECO:0000259" key="11">
    <source>
        <dbReference type="Pfam" id="PF21654"/>
    </source>
</evidence>
<dbReference type="AlphaFoldDB" id="A0A5C0E5E7"/>
<feature type="domain" description="Cyclic GMP-AMP synthase DncV-like nucleotidyltransferase" evidence="11">
    <location>
        <begin position="52"/>
        <end position="137"/>
    </location>
</feature>
<keyword evidence="1 12" id="KW-0808">Transferase</keyword>
<keyword evidence="2" id="KW-0548">Nucleotidyltransferase</keyword>
<dbReference type="GO" id="GO:0009117">
    <property type="term" value="P:nucleotide metabolic process"/>
    <property type="evidence" value="ECO:0007669"/>
    <property type="project" value="UniProtKB-KW"/>
</dbReference>
<keyword evidence="8" id="KW-0051">Antiviral defense</keyword>
<evidence type="ECO:0000313" key="12">
    <source>
        <dbReference type="EMBL" id="QEI46271.1"/>
    </source>
</evidence>
<evidence type="ECO:0000256" key="2">
    <source>
        <dbReference type="ARBA" id="ARBA00022695"/>
    </source>
</evidence>
<dbReference type="GO" id="GO:0046872">
    <property type="term" value="F:metal ion binding"/>
    <property type="evidence" value="ECO:0007669"/>
    <property type="project" value="UniProtKB-KW"/>
</dbReference>
<gene>
    <name evidence="12" type="ORF">pM830MA_0086</name>
</gene>
<protein>
    <recommendedName>
        <fullName evidence="9">Cyclic GMP-AMP synthase</fullName>
    </recommendedName>
</protein>
<evidence type="ECO:0000256" key="7">
    <source>
        <dbReference type="ARBA" id="ARBA00023080"/>
    </source>
</evidence>
<accession>A0A5C0E5E7</accession>
<keyword evidence="6" id="KW-0460">Magnesium</keyword>
<dbReference type="RefSeq" id="WP_148572119.1">
    <property type="nucleotide sequence ID" value="NZ_MK715471.1"/>
</dbReference>
<evidence type="ECO:0000256" key="8">
    <source>
        <dbReference type="ARBA" id="ARBA00023118"/>
    </source>
</evidence>
<dbReference type="EMBL" id="MK715471">
    <property type="protein sequence ID" value="QEI46271.1"/>
    <property type="molecule type" value="Genomic_DNA"/>
</dbReference>
<keyword evidence="7" id="KW-0546">Nucleotide metabolism</keyword>
<evidence type="ECO:0000256" key="5">
    <source>
        <dbReference type="ARBA" id="ARBA00022840"/>
    </source>
</evidence>